<dbReference type="InterPro" id="IPR050238">
    <property type="entry name" value="DNA_Rep/Repair_Clamp_Loader"/>
</dbReference>
<dbReference type="Gene3D" id="3.40.50.300">
    <property type="entry name" value="P-loop containing nucleotide triphosphate hydrolases"/>
    <property type="match status" value="1"/>
</dbReference>
<evidence type="ECO:0000259" key="8">
    <source>
        <dbReference type="Pfam" id="PF09115"/>
    </source>
</evidence>
<evidence type="ECO:0000256" key="2">
    <source>
        <dbReference type="ARBA" id="ARBA00014363"/>
    </source>
</evidence>
<comment type="catalytic activity">
    <reaction evidence="7">
        <text>DNA(n) + a 2'-deoxyribonucleoside 5'-triphosphate = DNA(n+1) + diphosphate</text>
        <dbReference type="Rhea" id="RHEA:22508"/>
        <dbReference type="Rhea" id="RHEA-COMP:17339"/>
        <dbReference type="Rhea" id="RHEA-COMP:17340"/>
        <dbReference type="ChEBI" id="CHEBI:33019"/>
        <dbReference type="ChEBI" id="CHEBI:61560"/>
        <dbReference type="ChEBI" id="CHEBI:173112"/>
        <dbReference type="EC" id="2.7.7.7"/>
    </reaction>
</comment>
<accession>A0ABU3B670</accession>
<comment type="caution">
    <text evidence="9">The sequence shown here is derived from an EMBL/GenBank/DDBJ whole genome shotgun (WGS) entry which is preliminary data.</text>
</comment>
<reference evidence="9 10" key="1">
    <citation type="submission" date="2023-09" db="EMBL/GenBank/DDBJ databases">
        <authorList>
            <person name="Rey-Velasco X."/>
        </authorList>
    </citation>
    <scope>NUCLEOTIDE SEQUENCE [LARGE SCALE GENOMIC DNA]</scope>
    <source>
        <strain evidence="9 10">P385</strain>
    </source>
</reference>
<gene>
    <name evidence="9" type="ORF">RM531_03640</name>
</gene>
<keyword evidence="10" id="KW-1185">Reference proteome</keyword>
<dbReference type="InterPro" id="IPR015199">
    <property type="entry name" value="DNA_pol_III_delta_C"/>
</dbReference>
<dbReference type="PANTHER" id="PTHR11669:SF8">
    <property type="entry name" value="DNA POLYMERASE III SUBUNIT DELTA"/>
    <property type="match status" value="1"/>
</dbReference>
<dbReference type="InterPro" id="IPR027417">
    <property type="entry name" value="P-loop_NTPase"/>
</dbReference>
<dbReference type="EC" id="2.7.7.7" evidence="1"/>
<keyword evidence="6" id="KW-0239">DNA-directed DNA polymerase</keyword>
<keyword evidence="4" id="KW-0548">Nucleotidyltransferase</keyword>
<organism evidence="9 10">
    <name type="scientific">Spectribacter acetivorans</name>
    <dbReference type="NCBI Taxonomy" id="3075603"/>
    <lineage>
        <taxon>Bacteria</taxon>
        <taxon>Pseudomonadati</taxon>
        <taxon>Pseudomonadota</taxon>
        <taxon>Gammaproteobacteria</taxon>
        <taxon>Salinisphaerales</taxon>
        <taxon>Salinisphaeraceae</taxon>
        <taxon>Spectribacter</taxon>
    </lineage>
</organism>
<dbReference type="RefSeq" id="WP_311657384.1">
    <property type="nucleotide sequence ID" value="NZ_JAVRHY010000002.1"/>
</dbReference>
<dbReference type="Proteomes" id="UP001259982">
    <property type="component" value="Unassembled WGS sequence"/>
</dbReference>
<evidence type="ECO:0000256" key="6">
    <source>
        <dbReference type="ARBA" id="ARBA00022932"/>
    </source>
</evidence>
<evidence type="ECO:0000313" key="9">
    <source>
        <dbReference type="EMBL" id="MDT0617555.1"/>
    </source>
</evidence>
<feature type="domain" description="DNA polymerase III delta subunit C-terminal" evidence="8">
    <location>
        <begin position="219"/>
        <end position="321"/>
    </location>
</feature>
<dbReference type="Pfam" id="PF09115">
    <property type="entry name" value="DNApol3-delta_C"/>
    <property type="match status" value="1"/>
</dbReference>
<dbReference type="EMBL" id="JAVRHY010000002">
    <property type="protein sequence ID" value="MDT0617555.1"/>
    <property type="molecule type" value="Genomic_DNA"/>
</dbReference>
<dbReference type="SUPFAM" id="SSF52540">
    <property type="entry name" value="P-loop containing nucleoside triphosphate hydrolases"/>
    <property type="match status" value="1"/>
</dbReference>
<proteinExistence type="predicted"/>
<protein>
    <recommendedName>
        <fullName evidence="2">DNA polymerase III subunit delta'</fullName>
        <ecNumber evidence="1">2.7.7.7</ecNumber>
    </recommendedName>
</protein>
<keyword evidence="5" id="KW-0235">DNA replication</keyword>
<evidence type="ECO:0000256" key="1">
    <source>
        <dbReference type="ARBA" id="ARBA00012417"/>
    </source>
</evidence>
<sequence>MTEPAGHQLYPWQQAVWDRFAPVLRGERAGHALLLTGAPGIGKRHLAGVILRALLCEQPDASRLPCGQCRACIQVAAGSHPDHSRLAPPEPGKTIGVDAVREFCRRLYTTPQFAGGRVGLIDPADRLTVQAANSLLKALEEPPVSSRILLLTDRRDRVLPTIRSRCQMWRVDRPDPVGVADWLATMPAAVADAMPLARHAPLQALTLADSPVVTEQGTLFEDLAGLLVARRDPVSIAAEWQKAEPGWVVDWLYRVVADLLKLTSGAPDDTLVFRGRARELRRMAELLDGQALRRLPPTLTHTRRLLEASVDRQLTLESLAIAFLDCRRREKRAA</sequence>
<name>A0ABU3B670_9GAMM</name>
<dbReference type="Pfam" id="PF13177">
    <property type="entry name" value="DNA_pol3_delta2"/>
    <property type="match status" value="1"/>
</dbReference>
<evidence type="ECO:0000256" key="7">
    <source>
        <dbReference type="ARBA" id="ARBA00049244"/>
    </source>
</evidence>
<evidence type="ECO:0000313" key="10">
    <source>
        <dbReference type="Proteomes" id="UP001259982"/>
    </source>
</evidence>
<evidence type="ECO:0000256" key="3">
    <source>
        <dbReference type="ARBA" id="ARBA00022679"/>
    </source>
</evidence>
<dbReference type="PANTHER" id="PTHR11669">
    <property type="entry name" value="REPLICATION FACTOR C / DNA POLYMERASE III GAMMA-TAU SUBUNIT"/>
    <property type="match status" value="1"/>
</dbReference>
<evidence type="ECO:0000256" key="5">
    <source>
        <dbReference type="ARBA" id="ARBA00022705"/>
    </source>
</evidence>
<evidence type="ECO:0000256" key="4">
    <source>
        <dbReference type="ARBA" id="ARBA00022695"/>
    </source>
</evidence>
<keyword evidence="3" id="KW-0808">Transferase</keyword>